<evidence type="ECO:0000256" key="3">
    <source>
        <dbReference type="ARBA" id="ARBA00022827"/>
    </source>
</evidence>
<sequence>MSRTDTYVVVGAGQAGGRAAEAIRGAGFSGRLVVVGAERVRPYERPPLSKQVLTGAAAPDTAFLRAPDYYDEHGIELMLNQRVEAIDRGSARLTLAGGETLAYDKLLLATGSRVRRLALPGSELAGIHYLRDLDDSLTIAKALRAGARVVIVGGGYIGLEVAAAARKRGCAVTVLEAGDGLMRRQVAEEVGDWYADLHRRHGVEIVTGANVEAFEGGSRVQAVRLADGTAYPADLAVVGVGILPNVELAADAGLEVDDGIVVDACGRTSDPAIFAAGDVTRHPNPILGRRVRLESWQNAQNQAVAAGRTMAGEETPYAQVPWFWSDQYDVNLQMVGLPDRVDRLVRRGDPEGGAFTLFYLKDGRIVGANAVNSAKDIAPTRKFIETGAKPDPDMLSDPETSLKKVLKAAG</sequence>
<dbReference type="Gene3D" id="3.30.390.30">
    <property type="match status" value="1"/>
</dbReference>
<feature type="region of interest" description="Disordered" evidence="5">
    <location>
        <begin position="387"/>
        <end position="410"/>
    </location>
</feature>
<feature type="domain" description="FAD/NAD(P)-binding" evidence="6">
    <location>
        <begin position="7"/>
        <end position="303"/>
    </location>
</feature>
<dbReference type="InterPro" id="IPR028202">
    <property type="entry name" value="Reductase_C"/>
</dbReference>
<dbReference type="AlphaFoldDB" id="A0A369T7Z9"/>
<evidence type="ECO:0000256" key="4">
    <source>
        <dbReference type="ARBA" id="ARBA00023002"/>
    </source>
</evidence>
<keyword evidence="2" id="KW-0285">Flavoprotein</keyword>
<keyword evidence="9" id="KW-1185">Reference proteome</keyword>
<dbReference type="PRINTS" id="PR00411">
    <property type="entry name" value="PNDRDTASEI"/>
</dbReference>
<dbReference type="GO" id="GO:0016651">
    <property type="term" value="F:oxidoreductase activity, acting on NAD(P)H"/>
    <property type="evidence" value="ECO:0007669"/>
    <property type="project" value="TreeGrafter"/>
</dbReference>
<evidence type="ECO:0000313" key="8">
    <source>
        <dbReference type="EMBL" id="RDD60584.1"/>
    </source>
</evidence>
<name>A0A369T7Z9_9PROT</name>
<gene>
    <name evidence="8" type="ORF">DRB17_17505</name>
</gene>
<dbReference type="Pfam" id="PF07992">
    <property type="entry name" value="Pyr_redox_2"/>
    <property type="match status" value="1"/>
</dbReference>
<organism evidence="8 9">
    <name type="scientific">Ferruginivarius sediminum</name>
    <dbReference type="NCBI Taxonomy" id="2661937"/>
    <lineage>
        <taxon>Bacteria</taxon>
        <taxon>Pseudomonadati</taxon>
        <taxon>Pseudomonadota</taxon>
        <taxon>Alphaproteobacteria</taxon>
        <taxon>Rhodospirillales</taxon>
        <taxon>Rhodospirillaceae</taxon>
        <taxon>Ferruginivarius</taxon>
    </lineage>
</organism>
<evidence type="ECO:0000313" key="9">
    <source>
        <dbReference type="Proteomes" id="UP000253941"/>
    </source>
</evidence>
<keyword evidence="4" id="KW-0560">Oxidoreductase</keyword>
<dbReference type="SUPFAM" id="SSF55424">
    <property type="entry name" value="FAD/NAD-linked reductases, dimerisation (C-terminal) domain"/>
    <property type="match status" value="1"/>
</dbReference>
<dbReference type="InterPro" id="IPR050446">
    <property type="entry name" value="FAD-oxidoreductase/Apoptosis"/>
</dbReference>
<dbReference type="Pfam" id="PF14759">
    <property type="entry name" value="Reductase_C"/>
    <property type="match status" value="1"/>
</dbReference>
<comment type="caution">
    <text evidence="8">The sequence shown here is derived from an EMBL/GenBank/DDBJ whole genome shotgun (WGS) entry which is preliminary data.</text>
</comment>
<keyword evidence="3" id="KW-0274">FAD</keyword>
<dbReference type="GO" id="GO:0005737">
    <property type="term" value="C:cytoplasm"/>
    <property type="evidence" value="ECO:0007669"/>
    <property type="project" value="TreeGrafter"/>
</dbReference>
<dbReference type="EMBL" id="QPMH01000024">
    <property type="protein sequence ID" value="RDD60584.1"/>
    <property type="molecule type" value="Genomic_DNA"/>
</dbReference>
<evidence type="ECO:0000259" key="7">
    <source>
        <dbReference type="Pfam" id="PF14759"/>
    </source>
</evidence>
<protein>
    <submittedName>
        <fullName evidence="8">Pyridine nucleotide-disulfide oxidoreductase</fullName>
    </submittedName>
</protein>
<dbReference type="InterPro" id="IPR036188">
    <property type="entry name" value="FAD/NAD-bd_sf"/>
</dbReference>
<accession>A0A369T7Z9</accession>
<evidence type="ECO:0000256" key="5">
    <source>
        <dbReference type="SAM" id="MobiDB-lite"/>
    </source>
</evidence>
<dbReference type="PANTHER" id="PTHR43557:SF2">
    <property type="entry name" value="RIESKE DOMAIN-CONTAINING PROTEIN-RELATED"/>
    <property type="match status" value="1"/>
</dbReference>
<dbReference type="PANTHER" id="PTHR43557">
    <property type="entry name" value="APOPTOSIS-INDUCING FACTOR 1"/>
    <property type="match status" value="1"/>
</dbReference>
<dbReference type="RefSeq" id="WP_114583521.1">
    <property type="nucleotide sequence ID" value="NZ_QPMH01000024.1"/>
</dbReference>
<comment type="cofactor">
    <cofactor evidence="1">
        <name>FAD</name>
        <dbReference type="ChEBI" id="CHEBI:57692"/>
    </cofactor>
</comment>
<dbReference type="SUPFAM" id="SSF51905">
    <property type="entry name" value="FAD/NAD(P)-binding domain"/>
    <property type="match status" value="2"/>
</dbReference>
<dbReference type="InterPro" id="IPR023753">
    <property type="entry name" value="FAD/NAD-binding_dom"/>
</dbReference>
<evidence type="ECO:0000259" key="6">
    <source>
        <dbReference type="Pfam" id="PF07992"/>
    </source>
</evidence>
<dbReference type="PRINTS" id="PR00368">
    <property type="entry name" value="FADPNR"/>
</dbReference>
<dbReference type="Proteomes" id="UP000253941">
    <property type="component" value="Unassembled WGS sequence"/>
</dbReference>
<dbReference type="Gene3D" id="3.50.50.60">
    <property type="entry name" value="FAD/NAD(P)-binding domain"/>
    <property type="match status" value="2"/>
</dbReference>
<proteinExistence type="predicted"/>
<reference evidence="8 9" key="1">
    <citation type="submission" date="2018-07" db="EMBL/GenBank/DDBJ databases">
        <title>Venubactetium sediminum gen. nov., sp. nov., isolated from a marine solar saltern.</title>
        <authorList>
            <person name="Wang S."/>
        </authorList>
    </citation>
    <scope>NUCLEOTIDE SEQUENCE [LARGE SCALE GENOMIC DNA]</scope>
    <source>
        <strain evidence="8 9">WD2A32</strain>
    </source>
</reference>
<feature type="domain" description="Reductase C-terminal" evidence="7">
    <location>
        <begin position="322"/>
        <end position="406"/>
    </location>
</feature>
<evidence type="ECO:0000256" key="2">
    <source>
        <dbReference type="ARBA" id="ARBA00022630"/>
    </source>
</evidence>
<dbReference type="InterPro" id="IPR016156">
    <property type="entry name" value="FAD/NAD-linked_Rdtase_dimer_sf"/>
</dbReference>
<evidence type="ECO:0000256" key="1">
    <source>
        <dbReference type="ARBA" id="ARBA00001974"/>
    </source>
</evidence>